<evidence type="ECO:0000313" key="3">
    <source>
        <dbReference type="EMBL" id="MFB9896417.1"/>
    </source>
</evidence>
<dbReference type="InterPro" id="IPR013830">
    <property type="entry name" value="SGNH_hydro"/>
</dbReference>
<dbReference type="Proteomes" id="UP001589688">
    <property type="component" value="Unassembled WGS sequence"/>
</dbReference>
<dbReference type="RefSeq" id="WP_027952430.1">
    <property type="nucleotide sequence ID" value="NZ_JADU01000018.1"/>
</dbReference>
<dbReference type="CDD" id="cd00229">
    <property type="entry name" value="SGNH_hydrolase"/>
    <property type="match status" value="1"/>
</dbReference>
<evidence type="ECO:0000259" key="2">
    <source>
        <dbReference type="Pfam" id="PF13472"/>
    </source>
</evidence>
<comment type="caution">
    <text evidence="3">The sequence shown here is derived from an EMBL/GenBank/DDBJ whole genome shotgun (WGS) entry which is preliminary data.</text>
</comment>
<sequence length="286" mass="32296">MKKRQIMVSAAFVLLTFTPMMVQKAGGRTAKGSKPNSQQMIQHPWQGKRVAYFGDSITDPNNMPSATLYWGFLQQWLGITPWVYGVSGREWSDIPRQADQLKADHGDYVDAILIFCGTNDFNNSVPVGDWYYETEDSVMSAVGRPAAKVLRRHRHFSMNPDTYRGRINIALSKLKQMYPTKQIVLLTPLHRAYFHYSNTNIQPDEMFANGVGLYVDSYVQSIREASAIWSVPVIDLNAQSGLFPLADGCAQFFHNADTDRLHPNEAGHARIARLLTYQLATLPCTF</sequence>
<proteinExistence type="predicted"/>
<keyword evidence="3" id="KW-0378">Hydrolase</keyword>
<evidence type="ECO:0000313" key="4">
    <source>
        <dbReference type="Proteomes" id="UP001589688"/>
    </source>
</evidence>
<feature type="signal peptide" evidence="1">
    <location>
        <begin position="1"/>
        <end position="24"/>
    </location>
</feature>
<dbReference type="PANTHER" id="PTHR30383">
    <property type="entry name" value="THIOESTERASE 1/PROTEASE 1/LYSOPHOSPHOLIPASE L1"/>
    <property type="match status" value="1"/>
</dbReference>
<feature type="domain" description="SGNH hydrolase-type esterase" evidence="2">
    <location>
        <begin position="53"/>
        <end position="270"/>
    </location>
</feature>
<dbReference type="GO" id="GO:0016787">
    <property type="term" value="F:hydrolase activity"/>
    <property type="evidence" value="ECO:0007669"/>
    <property type="project" value="UniProtKB-KW"/>
</dbReference>
<protein>
    <submittedName>
        <fullName evidence="3">SGNH/GDSL hydrolase family protein</fullName>
    </submittedName>
</protein>
<name>A0ABV5ZGA9_9BACT</name>
<dbReference type="InterPro" id="IPR051532">
    <property type="entry name" value="Ester_Hydrolysis_Enzymes"/>
</dbReference>
<accession>A0ABV5ZGA9</accession>
<keyword evidence="4" id="KW-1185">Reference proteome</keyword>
<reference evidence="3 4" key="1">
    <citation type="submission" date="2024-09" db="EMBL/GenBank/DDBJ databases">
        <authorList>
            <person name="Sun Q."/>
            <person name="Mori K."/>
        </authorList>
    </citation>
    <scope>NUCLEOTIDE SEQUENCE [LARGE SCALE GENOMIC DNA]</scope>
    <source>
        <strain evidence="3 4">ATCC 51272</strain>
    </source>
</reference>
<dbReference type="SUPFAM" id="SSF52266">
    <property type="entry name" value="SGNH hydrolase"/>
    <property type="match status" value="1"/>
</dbReference>
<dbReference type="EMBL" id="JBHLZF010000001">
    <property type="protein sequence ID" value="MFB9896417.1"/>
    <property type="molecule type" value="Genomic_DNA"/>
</dbReference>
<dbReference type="InterPro" id="IPR036514">
    <property type="entry name" value="SGNH_hydro_sf"/>
</dbReference>
<dbReference type="Gene3D" id="3.40.50.1110">
    <property type="entry name" value="SGNH hydrolase"/>
    <property type="match status" value="1"/>
</dbReference>
<feature type="chain" id="PRO_5047538172" evidence="1">
    <location>
        <begin position="25"/>
        <end position="286"/>
    </location>
</feature>
<keyword evidence="1" id="KW-0732">Signal</keyword>
<dbReference type="PANTHER" id="PTHR30383:SF5">
    <property type="entry name" value="SGNH HYDROLASE-TYPE ESTERASE DOMAIN-CONTAINING PROTEIN"/>
    <property type="match status" value="1"/>
</dbReference>
<evidence type="ECO:0000256" key="1">
    <source>
        <dbReference type="SAM" id="SignalP"/>
    </source>
</evidence>
<organism evidence="3 4">
    <name type="scientific">Hallella seregens ATCC 51272</name>
    <dbReference type="NCBI Taxonomy" id="1336250"/>
    <lineage>
        <taxon>Bacteria</taxon>
        <taxon>Pseudomonadati</taxon>
        <taxon>Bacteroidota</taxon>
        <taxon>Bacteroidia</taxon>
        <taxon>Bacteroidales</taxon>
        <taxon>Prevotellaceae</taxon>
        <taxon>Hallella</taxon>
    </lineage>
</organism>
<dbReference type="Pfam" id="PF13472">
    <property type="entry name" value="Lipase_GDSL_2"/>
    <property type="match status" value="1"/>
</dbReference>
<gene>
    <name evidence="3" type="ORF">ACFFK8_00885</name>
</gene>